<keyword evidence="2" id="KW-1185">Reference proteome</keyword>
<name>A0A561WW83_9ACTN</name>
<comment type="caution">
    <text evidence="1">The sequence shown here is derived from an EMBL/GenBank/DDBJ whole genome shotgun (WGS) entry which is preliminary data.</text>
</comment>
<protein>
    <submittedName>
        <fullName evidence="1">Uncharacterized protein</fullName>
    </submittedName>
</protein>
<dbReference type="AlphaFoldDB" id="A0A561WW83"/>
<dbReference type="EMBL" id="VIXA01000001">
    <property type="protein sequence ID" value="TWG28122.1"/>
    <property type="molecule type" value="Genomic_DNA"/>
</dbReference>
<gene>
    <name evidence="1" type="ORF">FHX75_111273</name>
</gene>
<evidence type="ECO:0000313" key="1">
    <source>
        <dbReference type="EMBL" id="TWG28122.1"/>
    </source>
</evidence>
<sequence length="38" mass="4051">MSSDRKDAGTFGLAEEVAEQKALVRGLPVGFESQLPES</sequence>
<accession>A0A561WW83</accession>
<proteinExistence type="predicted"/>
<dbReference type="Proteomes" id="UP000319927">
    <property type="component" value="Unassembled WGS sequence"/>
</dbReference>
<evidence type="ECO:0000313" key="2">
    <source>
        <dbReference type="Proteomes" id="UP000319927"/>
    </source>
</evidence>
<organism evidence="1 2">
    <name type="scientific">Micromonospora palomenae</name>
    <dbReference type="NCBI Taxonomy" id="1461247"/>
    <lineage>
        <taxon>Bacteria</taxon>
        <taxon>Bacillati</taxon>
        <taxon>Actinomycetota</taxon>
        <taxon>Actinomycetes</taxon>
        <taxon>Micromonosporales</taxon>
        <taxon>Micromonosporaceae</taxon>
        <taxon>Micromonospora</taxon>
    </lineage>
</organism>
<reference evidence="1 2" key="1">
    <citation type="submission" date="2019-06" db="EMBL/GenBank/DDBJ databases">
        <title>Sequencing the genomes of 1000 actinobacteria strains.</title>
        <authorList>
            <person name="Klenk H.-P."/>
        </authorList>
    </citation>
    <scope>NUCLEOTIDE SEQUENCE [LARGE SCALE GENOMIC DNA]</scope>
    <source>
        <strain evidence="1 2">DSM 102131</strain>
    </source>
</reference>